<dbReference type="EMBL" id="AAKN02056040">
    <property type="status" value="NOT_ANNOTATED_CDS"/>
    <property type="molecule type" value="Genomic_DNA"/>
</dbReference>
<keyword evidence="3" id="KW-1185">Reference proteome</keyword>
<reference evidence="2" key="2">
    <citation type="submission" date="2025-08" db="UniProtKB">
        <authorList>
            <consortium name="Ensembl"/>
        </authorList>
    </citation>
    <scope>IDENTIFICATION</scope>
    <source>
        <strain evidence="2">2N</strain>
    </source>
</reference>
<name>A0A286XWG3_CAVPO</name>
<feature type="region of interest" description="Disordered" evidence="1">
    <location>
        <begin position="1"/>
        <end position="46"/>
    </location>
</feature>
<protein>
    <submittedName>
        <fullName evidence="2">Uncharacterized protein</fullName>
    </submittedName>
</protein>
<accession>A0A286XWG3</accession>
<feature type="compositionally biased region" description="Pro residues" evidence="1">
    <location>
        <begin position="18"/>
        <end position="38"/>
    </location>
</feature>
<organism evidence="2 3">
    <name type="scientific">Cavia porcellus</name>
    <name type="common">Guinea pig</name>
    <dbReference type="NCBI Taxonomy" id="10141"/>
    <lineage>
        <taxon>Eukaryota</taxon>
        <taxon>Metazoa</taxon>
        <taxon>Chordata</taxon>
        <taxon>Craniata</taxon>
        <taxon>Vertebrata</taxon>
        <taxon>Euteleostomi</taxon>
        <taxon>Mammalia</taxon>
        <taxon>Eutheria</taxon>
        <taxon>Euarchontoglires</taxon>
        <taxon>Glires</taxon>
        <taxon>Rodentia</taxon>
        <taxon>Hystricomorpha</taxon>
        <taxon>Caviidae</taxon>
        <taxon>Cavia</taxon>
    </lineage>
</organism>
<gene>
    <name evidence="2" type="primary">Prr36</name>
</gene>
<dbReference type="Bgee" id="ENSCPOG00000031478">
    <property type="expression patterns" value="Expressed in frontal cortex and 7 other cell types or tissues"/>
</dbReference>
<evidence type="ECO:0000313" key="3">
    <source>
        <dbReference type="Proteomes" id="UP000005447"/>
    </source>
</evidence>
<sequence>MDKKDKAKAGGAARAPTSRPPGLPTPRPPGSPRPPPPVTAAALRVL</sequence>
<proteinExistence type="predicted"/>
<reference evidence="2" key="3">
    <citation type="submission" date="2025-09" db="UniProtKB">
        <authorList>
            <consortium name="Ensembl"/>
        </authorList>
    </citation>
    <scope>IDENTIFICATION</scope>
    <source>
        <strain evidence="2">2N</strain>
    </source>
</reference>
<evidence type="ECO:0000256" key="1">
    <source>
        <dbReference type="SAM" id="MobiDB-lite"/>
    </source>
</evidence>
<reference evidence="3" key="1">
    <citation type="journal article" date="2011" name="Nature">
        <title>A high-resolution map of human evolutionary constraint using 29 mammals.</title>
        <authorList>
            <person name="Lindblad-Toh K."/>
            <person name="Garber M."/>
            <person name="Zuk O."/>
            <person name="Lin M.F."/>
            <person name="Parker B.J."/>
            <person name="Washietl S."/>
            <person name="Kheradpour P."/>
            <person name="Ernst J."/>
            <person name="Jordan G."/>
            <person name="Mauceli E."/>
            <person name="Ward L.D."/>
            <person name="Lowe C.B."/>
            <person name="Holloway A.K."/>
            <person name="Clamp M."/>
            <person name="Gnerre S."/>
            <person name="Alfoldi J."/>
            <person name="Beal K."/>
            <person name="Chang J."/>
            <person name="Clawson H."/>
            <person name="Cuff J."/>
            <person name="Di Palma F."/>
            <person name="Fitzgerald S."/>
            <person name="Flicek P."/>
            <person name="Guttman M."/>
            <person name="Hubisz M.J."/>
            <person name="Jaffe D.B."/>
            <person name="Jungreis I."/>
            <person name="Kent W.J."/>
            <person name="Kostka D."/>
            <person name="Lara M."/>
            <person name="Martins A.L."/>
            <person name="Massingham T."/>
            <person name="Moltke I."/>
            <person name="Raney B.J."/>
            <person name="Rasmussen M.D."/>
            <person name="Robinson J."/>
            <person name="Stark A."/>
            <person name="Vilella A.J."/>
            <person name="Wen J."/>
            <person name="Xie X."/>
            <person name="Zody M.C."/>
            <person name="Baldwin J."/>
            <person name="Bloom T."/>
            <person name="Chin C.W."/>
            <person name="Heiman D."/>
            <person name="Nicol R."/>
            <person name="Nusbaum C."/>
            <person name="Young S."/>
            <person name="Wilkinson J."/>
            <person name="Worley K.C."/>
            <person name="Kovar C.L."/>
            <person name="Muzny D.M."/>
            <person name="Gibbs R.A."/>
            <person name="Cree A."/>
            <person name="Dihn H.H."/>
            <person name="Fowler G."/>
            <person name="Jhangiani S."/>
            <person name="Joshi V."/>
            <person name="Lee S."/>
            <person name="Lewis L.R."/>
            <person name="Nazareth L.V."/>
            <person name="Okwuonu G."/>
            <person name="Santibanez J."/>
            <person name="Warren W.C."/>
            <person name="Mardis E.R."/>
            <person name="Weinstock G.M."/>
            <person name="Wilson R.K."/>
            <person name="Delehaunty K."/>
            <person name="Dooling D."/>
            <person name="Fronik C."/>
            <person name="Fulton L."/>
            <person name="Fulton B."/>
            <person name="Graves T."/>
            <person name="Minx P."/>
            <person name="Sodergren E."/>
            <person name="Birney E."/>
            <person name="Margulies E.H."/>
            <person name="Herrero J."/>
            <person name="Green E.D."/>
            <person name="Haussler D."/>
            <person name="Siepel A."/>
            <person name="Goldman N."/>
            <person name="Pollard K.S."/>
            <person name="Pedersen J.S."/>
            <person name="Lander E.S."/>
            <person name="Kellis M."/>
        </authorList>
    </citation>
    <scope>NUCLEOTIDE SEQUENCE [LARGE SCALE GENOMIC DNA]</scope>
    <source>
        <strain evidence="3">2N</strain>
    </source>
</reference>
<dbReference type="InParanoid" id="A0A286XWG3"/>
<dbReference type="Ensembl" id="ENSCPOT00000040815.1">
    <property type="protein sequence ID" value="ENSCPOP00000029629.1"/>
    <property type="gene ID" value="ENSCPOG00000031478.1"/>
</dbReference>
<evidence type="ECO:0000313" key="2">
    <source>
        <dbReference type="Ensembl" id="ENSCPOP00000029629.1"/>
    </source>
</evidence>
<dbReference type="VEuPathDB" id="HostDB:ENSCPOG00000031478"/>
<dbReference type="AlphaFoldDB" id="A0A286XWG3"/>
<dbReference type="Proteomes" id="UP000005447">
    <property type="component" value="Unassembled WGS sequence"/>
</dbReference>